<comment type="caution">
    <text evidence="3">The sequence shown here is derived from an EMBL/GenBank/DDBJ whole genome shotgun (WGS) entry which is preliminary data.</text>
</comment>
<dbReference type="SUPFAM" id="SSF47923">
    <property type="entry name" value="Ypt/Rab-GAP domain of gyp1p"/>
    <property type="match status" value="2"/>
</dbReference>
<sequence length="1437" mass="155522">MLSGCRQCPSALAAYLSSPEETLDARKEASAAAAATAPDEGLSEAALTPAGTSRAAQEGIERAVAFCSGPSTIRCSLDAEAEAVTQGASTPEGKESSAAAVAAAKERLVEQLCLLKSGFPSQLRCRIWLALLDVADEDCGEHQRIAHGIQQTPLDEPNQVCPFHLTLTVLPLLSRCRDCFLRVIRSDVERTRARLAVFREPRTRRLMEQMLTFYCKSQGLKYKQGLNEILAPFLYLQSVSNGFSEVEAYCCFSAFVRRFLPAMFCDDDFTALQCAFHHFKLLLLYHDPTLATFLEEHFATPELYVTPWFLTLFSSKVQLPVLFVLWDRYLLERDSVFFCFLSLAILLCSRTILLRTEVSQLPETLSKLSIRSIPELTNTGGPEAYVQPLHQLESERAFFMLPQEVLNHAYGRASEPLCTSPMCGGCRSVGSRCSSGSVPLSVTPCESLHDAKGGNTPAEHRCPLGHRWKLLLLDLRPEWLFEGGRLPPAIHVDALGDWRQALSALALQKAREGQHGVLDAMHQSAEGFKRRGVCHGEEARGTQRHHSRCMSDPFPRPQWVNSPTQILIDGAISANFVSPTETPSCDGAATPAHDKLDTAFACSSFQRNPRWELEMPSAEGETGESELSSLPLPSDSHRQGATEEPATEGVQREACSSIHMASGKAGPCQQQQQVKEHQFLQELDGGSCDIGLGLQAASWGAQQPLRHTGERDTTSTTTGEGSATYGGGSLLGDGGFESSLGASFSREGSCEPDLFCCNFLTPEENRETYCLHRLQTPTHHVCLLTENGTLGPDAVEIYQFLTREMALRWVSFVRGGYMACHWLAVQQQLELVDHTTSVCALCFEAAQHQQGRQRQRHSAGSCQSAMSRNWSAASISTEVALTSFESLSCGSLPSPSVFHAATPVSDAPYMPPHEAFPEGLCRHCGGSNCSSTKSADIGCTSGSGAACCCLQSKTPTLSQLRPCGGELGGQACPSCGGTSLVNEPSGLGAVEEAALRSSSTAAAEDAVFPPLPAQRWVSLLCLPTYRVVLLRAPRDAFEAFVDSLEVCRFPCFIEAVLQPPLHLVEQQQKAAAAARTAGAEDDAHLQPLCETALEGGTHSSSLSLGNAPPAAARRALGSLSKQRAMLHSIAPRRLSVEQPDLGEGPLGGAHGISRCHSSQSSLDCSGAGRQQQQQAAPREDLQGTTKEEGSRNKGHNGRMGSSGITPTAGHTAALGEGYSHLGSWFLNIPDRSPCEIIVTPSRLVLVSGSQQQRCQPHGLRGEGGGVKGSSGLSCGGDTHCVHCSAESQGVSPQLLIGELLGLLAGTLPDERDVHQQQQQEEQGKEGQAQADYVDFYASMELTETHKITSRKNDARLLCFYFNATKVQPLMILRFPDDTAAKGCIAHVRKMYRAYRMRRHEQQLQEQRQQQQQERQQQVEGAAGGYPPNAASGPVDPV</sequence>
<proteinExistence type="predicted"/>
<dbReference type="Gene3D" id="1.10.8.270">
    <property type="entry name" value="putative rabgap domain of human tbc1 domain family member 14 like domains"/>
    <property type="match status" value="1"/>
</dbReference>
<name>A0A1D3D475_9EIME</name>
<dbReference type="EMBL" id="JROU02000809">
    <property type="protein sequence ID" value="OEH78248.1"/>
    <property type="molecule type" value="Genomic_DNA"/>
</dbReference>
<dbReference type="VEuPathDB" id="ToxoDB:LOC34619854"/>
<feature type="compositionally biased region" description="Low complexity" evidence="1">
    <location>
        <begin position="714"/>
        <end position="723"/>
    </location>
</feature>
<dbReference type="PROSITE" id="PS50086">
    <property type="entry name" value="TBC_RABGAP"/>
    <property type="match status" value="1"/>
</dbReference>
<dbReference type="InParanoid" id="A0A1D3D475"/>
<feature type="compositionally biased region" description="Low complexity" evidence="1">
    <location>
        <begin position="625"/>
        <end position="634"/>
    </location>
</feature>
<evidence type="ECO:0000313" key="3">
    <source>
        <dbReference type="EMBL" id="OEH78248.1"/>
    </source>
</evidence>
<evidence type="ECO:0000313" key="4">
    <source>
        <dbReference type="Proteomes" id="UP000095192"/>
    </source>
</evidence>
<dbReference type="PANTHER" id="PTHR13297:SF5">
    <property type="entry name" value="TBC1 DOMAIN FAMILY MEMBER 23"/>
    <property type="match status" value="1"/>
</dbReference>
<reference evidence="3 4" key="1">
    <citation type="journal article" date="2016" name="BMC Genomics">
        <title>Comparative genomics reveals Cyclospora cayetanensis possesses coccidia-like metabolism and invasion components but unique surface antigens.</title>
        <authorList>
            <person name="Liu S."/>
            <person name="Wang L."/>
            <person name="Zheng H."/>
            <person name="Xu Z."/>
            <person name="Roellig D.M."/>
            <person name="Li N."/>
            <person name="Frace M.A."/>
            <person name="Tang K."/>
            <person name="Arrowood M.J."/>
            <person name="Moss D.M."/>
            <person name="Zhang L."/>
            <person name="Feng Y."/>
            <person name="Xiao L."/>
        </authorList>
    </citation>
    <scope>NUCLEOTIDE SEQUENCE [LARGE SCALE GENOMIC DNA]</scope>
    <source>
        <strain evidence="3 4">CHN_HEN01</strain>
    </source>
</reference>
<feature type="compositionally biased region" description="Basic and acidic residues" evidence="1">
    <location>
        <begin position="1177"/>
        <end position="1191"/>
    </location>
</feature>
<dbReference type="GO" id="GO:0099041">
    <property type="term" value="P:vesicle tethering to Golgi"/>
    <property type="evidence" value="ECO:0007669"/>
    <property type="project" value="TreeGrafter"/>
</dbReference>
<protein>
    <submittedName>
        <fullName evidence="3">Tbc1 domain family member related protein</fullName>
    </submittedName>
</protein>
<feature type="domain" description="Rab-GAP TBC" evidence="2">
    <location>
        <begin position="118"/>
        <end position="333"/>
    </location>
</feature>
<dbReference type="Gene3D" id="1.10.472.80">
    <property type="entry name" value="Ypt/Rab-GAP domain of gyp1p, domain 3"/>
    <property type="match status" value="1"/>
</dbReference>
<evidence type="ECO:0000256" key="1">
    <source>
        <dbReference type="SAM" id="MobiDB-lite"/>
    </source>
</evidence>
<keyword evidence="4" id="KW-1185">Reference proteome</keyword>
<feature type="region of interest" description="Disordered" evidence="1">
    <location>
        <begin position="1135"/>
        <end position="1208"/>
    </location>
</feature>
<organism evidence="3 4">
    <name type="scientific">Cyclospora cayetanensis</name>
    <dbReference type="NCBI Taxonomy" id="88456"/>
    <lineage>
        <taxon>Eukaryota</taxon>
        <taxon>Sar</taxon>
        <taxon>Alveolata</taxon>
        <taxon>Apicomplexa</taxon>
        <taxon>Conoidasida</taxon>
        <taxon>Coccidia</taxon>
        <taxon>Eucoccidiorida</taxon>
        <taxon>Eimeriorina</taxon>
        <taxon>Eimeriidae</taxon>
        <taxon>Cyclospora</taxon>
    </lineage>
</organism>
<dbReference type="GO" id="GO:0005829">
    <property type="term" value="C:cytosol"/>
    <property type="evidence" value="ECO:0007669"/>
    <property type="project" value="GOC"/>
</dbReference>
<evidence type="ECO:0000259" key="2">
    <source>
        <dbReference type="PROSITE" id="PS50086"/>
    </source>
</evidence>
<dbReference type="SMART" id="SM00164">
    <property type="entry name" value="TBC"/>
    <property type="match status" value="1"/>
</dbReference>
<dbReference type="InterPro" id="IPR039755">
    <property type="entry name" value="TBC1D23"/>
</dbReference>
<accession>A0A1D3D475</accession>
<dbReference type="InterPro" id="IPR035969">
    <property type="entry name" value="Rab-GAP_TBC_sf"/>
</dbReference>
<dbReference type="VEuPathDB" id="ToxoDB:cyc_03101"/>
<feature type="region of interest" description="Disordered" evidence="1">
    <location>
        <begin position="1400"/>
        <end position="1437"/>
    </location>
</feature>
<dbReference type="Proteomes" id="UP000095192">
    <property type="component" value="Unassembled WGS sequence"/>
</dbReference>
<feature type="compositionally biased region" description="Low complexity" evidence="1">
    <location>
        <begin position="1403"/>
        <end position="1419"/>
    </location>
</feature>
<gene>
    <name evidence="3" type="ORF">cyc_03101</name>
</gene>
<feature type="region of interest" description="Disordered" evidence="1">
    <location>
        <begin position="34"/>
        <end position="54"/>
    </location>
</feature>
<feature type="region of interest" description="Disordered" evidence="1">
    <location>
        <begin position="702"/>
        <end position="730"/>
    </location>
</feature>
<dbReference type="InterPro" id="IPR000195">
    <property type="entry name" value="Rab-GAP-TBC_dom"/>
</dbReference>
<dbReference type="PANTHER" id="PTHR13297">
    <property type="entry name" value="TBC1 DOMAIN FAMILY MEMBER 23-RELATED"/>
    <property type="match status" value="1"/>
</dbReference>
<dbReference type="Pfam" id="PF00566">
    <property type="entry name" value="RabGAP-TBC"/>
    <property type="match status" value="1"/>
</dbReference>
<dbReference type="GO" id="GO:0042147">
    <property type="term" value="P:retrograde transport, endosome to Golgi"/>
    <property type="evidence" value="ECO:0007669"/>
    <property type="project" value="InterPro"/>
</dbReference>
<dbReference type="GO" id="GO:0005802">
    <property type="term" value="C:trans-Golgi network"/>
    <property type="evidence" value="ECO:0007669"/>
    <property type="project" value="TreeGrafter"/>
</dbReference>
<feature type="region of interest" description="Disordered" evidence="1">
    <location>
        <begin position="615"/>
        <end position="650"/>
    </location>
</feature>